<reference evidence="1" key="1">
    <citation type="submission" date="2020-06" db="EMBL/GenBank/DDBJ databases">
        <authorList>
            <person name="Li T."/>
            <person name="Hu X."/>
            <person name="Zhang T."/>
            <person name="Song X."/>
            <person name="Zhang H."/>
            <person name="Dai N."/>
            <person name="Sheng W."/>
            <person name="Hou X."/>
            <person name="Wei L."/>
        </authorList>
    </citation>
    <scope>NUCLEOTIDE SEQUENCE</scope>
    <source>
        <strain evidence="1">K16</strain>
        <tissue evidence="1">Leaf</tissue>
    </source>
</reference>
<reference evidence="1" key="2">
    <citation type="journal article" date="2024" name="Plant">
        <title>Genomic evolution and insights into agronomic trait innovations of Sesamum species.</title>
        <authorList>
            <person name="Miao H."/>
            <person name="Wang L."/>
            <person name="Qu L."/>
            <person name="Liu H."/>
            <person name="Sun Y."/>
            <person name="Le M."/>
            <person name="Wang Q."/>
            <person name="Wei S."/>
            <person name="Zheng Y."/>
            <person name="Lin W."/>
            <person name="Duan Y."/>
            <person name="Cao H."/>
            <person name="Xiong S."/>
            <person name="Wang X."/>
            <person name="Wei L."/>
            <person name="Li C."/>
            <person name="Ma Q."/>
            <person name="Ju M."/>
            <person name="Zhao R."/>
            <person name="Li G."/>
            <person name="Mu C."/>
            <person name="Tian Q."/>
            <person name="Mei H."/>
            <person name="Zhang T."/>
            <person name="Gao T."/>
            <person name="Zhang H."/>
        </authorList>
    </citation>
    <scope>NUCLEOTIDE SEQUENCE</scope>
    <source>
        <strain evidence="1">K16</strain>
    </source>
</reference>
<organism evidence="1 2">
    <name type="scientific">Sesamum angolense</name>
    <dbReference type="NCBI Taxonomy" id="2727404"/>
    <lineage>
        <taxon>Eukaryota</taxon>
        <taxon>Viridiplantae</taxon>
        <taxon>Streptophyta</taxon>
        <taxon>Embryophyta</taxon>
        <taxon>Tracheophyta</taxon>
        <taxon>Spermatophyta</taxon>
        <taxon>Magnoliopsida</taxon>
        <taxon>eudicotyledons</taxon>
        <taxon>Gunneridae</taxon>
        <taxon>Pentapetalae</taxon>
        <taxon>asterids</taxon>
        <taxon>lamiids</taxon>
        <taxon>Lamiales</taxon>
        <taxon>Pedaliaceae</taxon>
        <taxon>Sesamum</taxon>
    </lineage>
</organism>
<dbReference type="Proteomes" id="UP001289374">
    <property type="component" value="Unassembled WGS sequence"/>
</dbReference>
<gene>
    <name evidence="1" type="ORF">Sango_1191200</name>
</gene>
<accession>A0AAE2BWZ3</accession>
<comment type="caution">
    <text evidence="1">The sequence shown here is derived from an EMBL/GenBank/DDBJ whole genome shotgun (WGS) entry which is preliminary data.</text>
</comment>
<name>A0AAE2BWZ3_9LAMI</name>
<dbReference type="PANTHER" id="PTHR11439:SF463">
    <property type="entry name" value="REVERSE TRANSCRIPTASE TY1_COPIA-TYPE DOMAIN-CONTAINING PROTEIN"/>
    <property type="match status" value="1"/>
</dbReference>
<dbReference type="EMBL" id="JACGWL010000006">
    <property type="protein sequence ID" value="KAK4400851.1"/>
    <property type="molecule type" value="Genomic_DNA"/>
</dbReference>
<evidence type="ECO:0000313" key="1">
    <source>
        <dbReference type="EMBL" id="KAK4400851.1"/>
    </source>
</evidence>
<evidence type="ECO:0000313" key="2">
    <source>
        <dbReference type="Proteomes" id="UP001289374"/>
    </source>
</evidence>
<sequence length="156" mass="17874">MDVDWAGSIDDRRSTSGYFTFIDKFLRKQEVVARSSAEAKYRGMAKAICELLWIRNLIQELNVKQNKPIKLYCDSKATCDIAHNPIQHDRTKHVGIERHFIKEKLEVKVIEVPHVDTEDQLADILNKALSSQGFHQCLKKIGMSDIYSQLEGSVNI</sequence>
<dbReference type="CDD" id="cd09272">
    <property type="entry name" value="RNase_HI_RT_Ty1"/>
    <property type="match status" value="1"/>
</dbReference>
<dbReference type="AlphaFoldDB" id="A0AAE2BWZ3"/>
<protein>
    <recommendedName>
        <fullName evidence="3">Copia protein</fullName>
    </recommendedName>
</protein>
<proteinExistence type="predicted"/>
<evidence type="ECO:0008006" key="3">
    <source>
        <dbReference type="Google" id="ProtNLM"/>
    </source>
</evidence>
<keyword evidence="2" id="KW-1185">Reference proteome</keyword>
<dbReference type="PANTHER" id="PTHR11439">
    <property type="entry name" value="GAG-POL-RELATED RETROTRANSPOSON"/>
    <property type="match status" value="1"/>
</dbReference>